<feature type="transmembrane region" description="Helical" evidence="5">
    <location>
        <begin position="84"/>
        <end position="105"/>
    </location>
</feature>
<dbReference type="Proteomes" id="UP001279642">
    <property type="component" value="Unassembled WGS sequence"/>
</dbReference>
<keyword evidence="2 5" id="KW-0812">Transmembrane</keyword>
<dbReference type="EMBL" id="JAXCLW010000007">
    <property type="protein sequence ID" value="MDY0885102.1"/>
    <property type="molecule type" value="Genomic_DNA"/>
</dbReference>
<reference evidence="6 7" key="1">
    <citation type="journal article" date="2016" name="Antonie Van Leeuwenhoek">
        <title>Dongia soli sp. nov., isolated from soil from Dokdo, Korea.</title>
        <authorList>
            <person name="Kim D.U."/>
            <person name="Lee H."/>
            <person name="Kim H."/>
            <person name="Kim S.G."/>
            <person name="Ka J.O."/>
        </authorList>
    </citation>
    <scope>NUCLEOTIDE SEQUENCE [LARGE SCALE GENOMIC DNA]</scope>
    <source>
        <strain evidence="6 7">D78</strain>
    </source>
</reference>
<evidence type="ECO:0000256" key="3">
    <source>
        <dbReference type="ARBA" id="ARBA00022989"/>
    </source>
</evidence>
<comment type="function">
    <text evidence="5">Part of the twin-arginine translocation (Tat) system that transports large folded proteins containing a characteristic twin-arginine motif in their signal peptide across membranes. Together with TatB, TatC is part of a receptor directly interacting with Tat signal peptides.</text>
</comment>
<feature type="transmembrane region" description="Helical" evidence="5">
    <location>
        <begin position="170"/>
        <end position="199"/>
    </location>
</feature>
<evidence type="ECO:0000313" key="6">
    <source>
        <dbReference type="EMBL" id="MDY0885102.1"/>
    </source>
</evidence>
<dbReference type="InterPro" id="IPR002033">
    <property type="entry name" value="TatC"/>
</dbReference>
<feature type="transmembrane region" description="Helical" evidence="5">
    <location>
        <begin position="211"/>
        <end position="228"/>
    </location>
</feature>
<feature type="transmembrane region" description="Helical" evidence="5">
    <location>
        <begin position="117"/>
        <end position="150"/>
    </location>
</feature>
<dbReference type="PANTHER" id="PTHR30371">
    <property type="entry name" value="SEC-INDEPENDENT PROTEIN TRANSLOCASE PROTEIN TATC"/>
    <property type="match status" value="1"/>
</dbReference>
<comment type="subcellular location">
    <subcellularLocation>
        <location evidence="5">Cell membrane</location>
        <topology evidence="5">Multi-pass membrane protein</topology>
    </subcellularLocation>
    <subcellularLocation>
        <location evidence="1">Membrane</location>
        <topology evidence="1">Multi-pass membrane protein</topology>
    </subcellularLocation>
</comment>
<protein>
    <recommendedName>
        <fullName evidence="5">Sec-independent protein translocase protein TatC</fullName>
    </recommendedName>
</protein>
<comment type="subunit">
    <text evidence="5">The Tat system comprises two distinct complexes: a TatABC complex, containing multiple copies of TatA, TatB and TatC subunits, and a separate TatA complex, containing only TatA subunits. Substrates initially bind to the TatABC complex, which probably triggers association of the separate TatA complex to form the active translocon.</text>
</comment>
<dbReference type="HAMAP" id="MF_00902">
    <property type="entry name" value="TatC"/>
    <property type="match status" value="1"/>
</dbReference>
<evidence type="ECO:0000256" key="2">
    <source>
        <dbReference type="ARBA" id="ARBA00022692"/>
    </source>
</evidence>
<keyword evidence="5" id="KW-0653">Protein transport</keyword>
<keyword evidence="4 5" id="KW-0472">Membrane</keyword>
<sequence>MTGAEDDKKMPLLAHLVELRARLLWSVAGFIVAFLVCFYFAQPIFDFLSAPLAKALAAHRISDQQLLRVIYTDVTEVFFTQVKVAAFGALCLSFPVIATQVWLFVAPGLYKQEKKAFLPFLVATPLMFLAGASFMFKVILPLALNFFLSYQHAGGDGELAVQLEAKVGEYIGFIMKMVFAFGFCFELPVLLTLLAKVGLVTSDGLKRKRRYAIVIVFIAAAVVTPPDVFSQVSLAVPLLLLYEVSIWLARMVEKDRAKLAQDSDSDDDTGQEVTPA</sequence>
<proteinExistence type="inferred from homology"/>
<keyword evidence="5" id="KW-0811">Translocation</keyword>
<dbReference type="RefSeq" id="WP_320510170.1">
    <property type="nucleotide sequence ID" value="NZ_JAXCLW010000007.1"/>
</dbReference>
<comment type="caution">
    <text evidence="5">Lacks conserved residue(s) required for the propagation of feature annotation.</text>
</comment>
<gene>
    <name evidence="5 6" type="primary">tatC</name>
    <name evidence="6" type="ORF">SMD27_19825</name>
</gene>
<accession>A0ABU5EFW8</accession>
<evidence type="ECO:0000256" key="1">
    <source>
        <dbReference type="ARBA" id="ARBA00004141"/>
    </source>
</evidence>
<evidence type="ECO:0000313" key="7">
    <source>
        <dbReference type="Proteomes" id="UP001279642"/>
    </source>
</evidence>
<keyword evidence="7" id="KW-1185">Reference proteome</keyword>
<keyword evidence="3 5" id="KW-1133">Transmembrane helix</keyword>
<dbReference type="PRINTS" id="PR01840">
    <property type="entry name" value="TATCFAMILY"/>
</dbReference>
<organism evidence="6 7">
    <name type="scientific">Dongia soli</name>
    <dbReference type="NCBI Taxonomy" id="600628"/>
    <lineage>
        <taxon>Bacteria</taxon>
        <taxon>Pseudomonadati</taxon>
        <taxon>Pseudomonadota</taxon>
        <taxon>Alphaproteobacteria</taxon>
        <taxon>Rhodospirillales</taxon>
        <taxon>Dongiaceae</taxon>
        <taxon>Dongia</taxon>
    </lineage>
</organism>
<keyword evidence="5" id="KW-1003">Cell membrane</keyword>
<keyword evidence="5" id="KW-0813">Transport</keyword>
<feature type="transmembrane region" description="Helical" evidence="5">
    <location>
        <begin position="21"/>
        <end position="41"/>
    </location>
</feature>
<dbReference type="Pfam" id="PF00902">
    <property type="entry name" value="TatC"/>
    <property type="match status" value="1"/>
</dbReference>
<evidence type="ECO:0000256" key="4">
    <source>
        <dbReference type="ARBA" id="ARBA00023136"/>
    </source>
</evidence>
<name>A0ABU5EFW8_9PROT</name>
<comment type="caution">
    <text evidence="6">The sequence shown here is derived from an EMBL/GenBank/DDBJ whole genome shotgun (WGS) entry which is preliminary data.</text>
</comment>
<dbReference type="PANTHER" id="PTHR30371:SF0">
    <property type="entry name" value="SEC-INDEPENDENT PROTEIN TRANSLOCASE PROTEIN TATC, CHLOROPLASTIC-RELATED"/>
    <property type="match status" value="1"/>
</dbReference>
<evidence type="ECO:0000256" key="5">
    <source>
        <dbReference type="HAMAP-Rule" id="MF_00902"/>
    </source>
</evidence>
<comment type="similarity">
    <text evidence="5">Belongs to the TatC family.</text>
</comment>
<dbReference type="NCBIfam" id="TIGR00945">
    <property type="entry name" value="tatC"/>
    <property type="match status" value="1"/>
</dbReference>